<feature type="transmembrane region" description="Helical" evidence="13">
    <location>
        <begin position="193"/>
        <end position="214"/>
    </location>
</feature>
<feature type="transmembrane region" description="Helical" evidence="13">
    <location>
        <begin position="123"/>
        <end position="141"/>
    </location>
</feature>
<feature type="transmembrane region" description="Helical" evidence="13">
    <location>
        <begin position="368"/>
        <end position="386"/>
    </location>
</feature>
<proteinExistence type="inferred from homology"/>
<protein>
    <submittedName>
        <fullName evidence="14">Na+/solute symporter</fullName>
    </submittedName>
</protein>
<evidence type="ECO:0000256" key="11">
    <source>
        <dbReference type="ARBA" id="ARBA00023201"/>
    </source>
</evidence>
<dbReference type="CDD" id="cd10322">
    <property type="entry name" value="SLC5sbd"/>
    <property type="match status" value="1"/>
</dbReference>
<evidence type="ECO:0000313" key="14">
    <source>
        <dbReference type="EMBL" id="ACV10389.1"/>
    </source>
</evidence>
<comment type="similarity">
    <text evidence="2 12">Belongs to the sodium:solute symporter (SSF) (TC 2.A.21) family.</text>
</comment>
<evidence type="ECO:0000256" key="8">
    <source>
        <dbReference type="ARBA" id="ARBA00023053"/>
    </source>
</evidence>
<evidence type="ECO:0000256" key="1">
    <source>
        <dbReference type="ARBA" id="ARBA00004651"/>
    </source>
</evidence>
<dbReference type="OrthoDB" id="19182at2157"/>
<keyword evidence="7 13" id="KW-1133">Transmembrane helix</keyword>
<feature type="transmembrane region" description="Helical" evidence="13">
    <location>
        <begin position="161"/>
        <end position="181"/>
    </location>
</feature>
<keyword evidence="15" id="KW-1185">Reference proteome</keyword>
<dbReference type="InterPro" id="IPR001734">
    <property type="entry name" value="Na/solute_symporter"/>
</dbReference>
<dbReference type="eggNOG" id="arCOG01316">
    <property type="taxonomic scope" value="Archaea"/>
</dbReference>
<keyword evidence="10 13" id="KW-0472">Membrane</keyword>
<evidence type="ECO:0000256" key="12">
    <source>
        <dbReference type="RuleBase" id="RU362091"/>
    </source>
</evidence>
<dbReference type="KEGG" id="hut:Huta_0201"/>
<keyword evidence="3" id="KW-0813">Transport</keyword>
<feature type="transmembrane region" description="Helical" evidence="13">
    <location>
        <begin position="274"/>
        <end position="295"/>
    </location>
</feature>
<evidence type="ECO:0000256" key="3">
    <source>
        <dbReference type="ARBA" id="ARBA00022448"/>
    </source>
</evidence>
<feature type="transmembrane region" description="Helical" evidence="13">
    <location>
        <begin position="315"/>
        <end position="334"/>
    </location>
</feature>
<feature type="transmembrane region" description="Helical" evidence="13">
    <location>
        <begin position="38"/>
        <end position="64"/>
    </location>
</feature>
<sequence length="492" mass="52632">MANVALQLGIVVGYLLLALGVGLVAYRLTERSAEDYYLANRTIGTVVLLFTTFATLLSAFTFFGGPNLAFAAGPEWILVMGLMDGVIFGILWYVMGYKQWLIGREYGYVTVGEMLGDRFDSRALRGLVAGISLFWLLEYVMLQQVGAGRALESLTEGAIPYWAGATLITAFMIGYVVLAGMRGVAWTDTLQGVFMLVLVWVALAWIAVSAGGPGELTAAMGEVNPEFLSLGGGLYSPQYMLSMAIAIGFGVAMFPQINQRFFVARSERVLKRSLALWPLLVILLFVPAFILGAWATGLGVTPNARGNILPPLLNAYTPTWFAALVVAGAMAAMMSSSDSMLLSGSSYLTRDLYRPFVDPDASDRREDLVARLAVVAFALIALAMSLGTNLTLIEIGATAFKGYAQLTLPVLVALYWRGTTRAGMLAGVGISQAFYLLATFTDPVPATYGGWQAGLIGMGIGLVVTVGVSLVTRAAPEENADRFVTPESTDAD</sequence>
<dbReference type="GO" id="GO:0015293">
    <property type="term" value="F:symporter activity"/>
    <property type="evidence" value="ECO:0007669"/>
    <property type="project" value="UniProtKB-KW"/>
</dbReference>
<feature type="transmembrane region" description="Helical" evidence="13">
    <location>
        <begin position="76"/>
        <end position="95"/>
    </location>
</feature>
<feature type="transmembrane region" description="Helical" evidence="13">
    <location>
        <begin position="453"/>
        <end position="472"/>
    </location>
</feature>
<dbReference type="Gene3D" id="1.20.1730.10">
    <property type="entry name" value="Sodium/glucose cotransporter"/>
    <property type="match status" value="1"/>
</dbReference>
<dbReference type="PANTHER" id="PTHR48086:SF3">
    <property type="entry name" value="SODIUM_PROLINE SYMPORTER"/>
    <property type="match status" value="1"/>
</dbReference>
<keyword evidence="4" id="KW-1003">Cell membrane</keyword>
<feature type="transmembrane region" description="Helical" evidence="13">
    <location>
        <begin position="6"/>
        <end position="26"/>
    </location>
</feature>
<organism evidence="14 15">
    <name type="scientific">Halorhabdus utahensis (strain DSM 12940 / JCM 11049 / AX-2)</name>
    <dbReference type="NCBI Taxonomy" id="519442"/>
    <lineage>
        <taxon>Archaea</taxon>
        <taxon>Methanobacteriati</taxon>
        <taxon>Methanobacteriota</taxon>
        <taxon>Stenosarchaea group</taxon>
        <taxon>Halobacteria</taxon>
        <taxon>Halobacteriales</taxon>
        <taxon>Haloarculaceae</taxon>
        <taxon>Halorhabdus</taxon>
    </lineage>
</organism>
<dbReference type="GO" id="GO:0006814">
    <property type="term" value="P:sodium ion transport"/>
    <property type="evidence" value="ECO:0007669"/>
    <property type="project" value="UniProtKB-KW"/>
</dbReference>
<feature type="transmembrane region" description="Helical" evidence="13">
    <location>
        <begin position="423"/>
        <end position="441"/>
    </location>
</feature>
<dbReference type="Pfam" id="PF00474">
    <property type="entry name" value="SSF"/>
    <property type="match status" value="1"/>
</dbReference>
<evidence type="ECO:0000256" key="9">
    <source>
        <dbReference type="ARBA" id="ARBA00023065"/>
    </source>
</evidence>
<dbReference type="EMBL" id="CP001687">
    <property type="protein sequence ID" value="ACV10389.1"/>
    <property type="molecule type" value="Genomic_DNA"/>
</dbReference>
<dbReference type="GeneID" id="8382463"/>
<evidence type="ECO:0000256" key="2">
    <source>
        <dbReference type="ARBA" id="ARBA00006434"/>
    </source>
</evidence>
<keyword evidence="6" id="KW-0769">Symport</keyword>
<dbReference type="STRING" id="519442.Huta_0201"/>
<dbReference type="InterPro" id="IPR038377">
    <property type="entry name" value="Na/Glc_symporter_sf"/>
</dbReference>
<dbReference type="Proteomes" id="UP000002071">
    <property type="component" value="Chromosome"/>
</dbReference>
<feature type="transmembrane region" description="Helical" evidence="13">
    <location>
        <begin position="234"/>
        <end position="254"/>
    </location>
</feature>
<keyword evidence="9" id="KW-0406">Ion transport</keyword>
<dbReference type="PANTHER" id="PTHR48086">
    <property type="entry name" value="SODIUM/PROLINE SYMPORTER-RELATED"/>
    <property type="match status" value="1"/>
</dbReference>
<accession>C7NPU2</accession>
<keyword evidence="8" id="KW-0915">Sodium</keyword>
<evidence type="ECO:0000313" key="15">
    <source>
        <dbReference type="Proteomes" id="UP000002071"/>
    </source>
</evidence>
<evidence type="ECO:0000256" key="7">
    <source>
        <dbReference type="ARBA" id="ARBA00022989"/>
    </source>
</evidence>
<evidence type="ECO:0000256" key="4">
    <source>
        <dbReference type="ARBA" id="ARBA00022475"/>
    </source>
</evidence>
<dbReference type="RefSeq" id="WP_012795266.1">
    <property type="nucleotide sequence ID" value="NC_013158.1"/>
</dbReference>
<evidence type="ECO:0000256" key="13">
    <source>
        <dbReference type="SAM" id="Phobius"/>
    </source>
</evidence>
<reference evidence="14 15" key="1">
    <citation type="journal article" date="2009" name="Stand. Genomic Sci.">
        <title>Complete genome sequence of Halorhabdus utahensis type strain (AX-2).</title>
        <authorList>
            <person name="Anderson I."/>
            <person name="Tindall B.J."/>
            <person name="Pomrenke H."/>
            <person name="Goker M."/>
            <person name="Lapidus A."/>
            <person name="Nolan M."/>
            <person name="Copeland A."/>
            <person name="Glavina Del Rio T."/>
            <person name="Chen F."/>
            <person name="Tice H."/>
            <person name="Cheng J.F."/>
            <person name="Lucas S."/>
            <person name="Chertkov O."/>
            <person name="Bruce D."/>
            <person name="Brettin T."/>
            <person name="Detter J.C."/>
            <person name="Han C."/>
            <person name="Goodwin L."/>
            <person name="Land M."/>
            <person name="Hauser L."/>
            <person name="Chang Y.J."/>
            <person name="Jeffries C.D."/>
            <person name="Pitluck S."/>
            <person name="Pati A."/>
            <person name="Mavromatis K."/>
            <person name="Ivanova N."/>
            <person name="Ovchinnikova G."/>
            <person name="Chen A."/>
            <person name="Palaniappan K."/>
            <person name="Chain P."/>
            <person name="Rohde M."/>
            <person name="Bristow J."/>
            <person name="Eisen J.A."/>
            <person name="Markowitz V."/>
            <person name="Hugenholtz P."/>
            <person name="Kyrpides N.C."/>
            <person name="Klenk H.P."/>
        </authorList>
    </citation>
    <scope>NUCLEOTIDE SEQUENCE [LARGE SCALE GENOMIC DNA]</scope>
    <source>
        <strain evidence="15">DSM 12940 / JCM 11049 / AX-2</strain>
    </source>
</reference>
<dbReference type="AlphaFoldDB" id="C7NPU2"/>
<keyword evidence="11" id="KW-0739">Sodium transport</keyword>
<feature type="transmembrane region" description="Helical" evidence="13">
    <location>
        <begin position="392"/>
        <end position="416"/>
    </location>
</feature>
<dbReference type="HOGENOM" id="CLU_018808_15_0_2"/>
<dbReference type="GO" id="GO:0005886">
    <property type="term" value="C:plasma membrane"/>
    <property type="evidence" value="ECO:0007669"/>
    <property type="project" value="UniProtKB-SubCell"/>
</dbReference>
<keyword evidence="5 13" id="KW-0812">Transmembrane</keyword>
<name>C7NPU2_HALUD</name>
<evidence type="ECO:0000256" key="10">
    <source>
        <dbReference type="ARBA" id="ARBA00023136"/>
    </source>
</evidence>
<dbReference type="PROSITE" id="PS50283">
    <property type="entry name" value="NA_SOLUT_SYMP_3"/>
    <property type="match status" value="1"/>
</dbReference>
<evidence type="ECO:0000256" key="6">
    <source>
        <dbReference type="ARBA" id="ARBA00022847"/>
    </source>
</evidence>
<gene>
    <name evidence="14" type="ordered locus">Huta_0201</name>
</gene>
<evidence type="ECO:0000256" key="5">
    <source>
        <dbReference type="ARBA" id="ARBA00022692"/>
    </source>
</evidence>
<comment type="subcellular location">
    <subcellularLocation>
        <location evidence="1">Cell membrane</location>
        <topology evidence="1">Multi-pass membrane protein</topology>
    </subcellularLocation>
</comment>
<dbReference type="InterPro" id="IPR050277">
    <property type="entry name" value="Sodium:Solute_Symporter"/>
</dbReference>